<dbReference type="Pfam" id="PF01113">
    <property type="entry name" value="DapB_N"/>
    <property type="match status" value="1"/>
</dbReference>
<evidence type="ECO:0000259" key="15">
    <source>
        <dbReference type="Pfam" id="PF05173"/>
    </source>
</evidence>
<dbReference type="PROSITE" id="PS01298">
    <property type="entry name" value="DAPB"/>
    <property type="match status" value="1"/>
</dbReference>
<dbReference type="CDD" id="cd02274">
    <property type="entry name" value="DHDPR_N"/>
    <property type="match status" value="1"/>
</dbReference>
<dbReference type="GO" id="GO:0016726">
    <property type="term" value="F:oxidoreductase activity, acting on CH or CH2 groups, NAD or NADP as acceptor"/>
    <property type="evidence" value="ECO:0007669"/>
    <property type="project" value="UniProtKB-UniRule"/>
</dbReference>
<feature type="binding site" evidence="13">
    <location>
        <begin position="106"/>
        <end position="109"/>
    </location>
    <ligand>
        <name>NAD(+)</name>
        <dbReference type="ChEBI" id="CHEBI:57540"/>
    </ligand>
</feature>
<dbReference type="PANTHER" id="PTHR20836">
    <property type="entry name" value="DIHYDRODIPICOLINATE REDUCTASE"/>
    <property type="match status" value="1"/>
</dbReference>
<evidence type="ECO:0000313" key="17">
    <source>
        <dbReference type="Proteomes" id="UP000254425"/>
    </source>
</evidence>
<evidence type="ECO:0000256" key="12">
    <source>
        <dbReference type="ARBA" id="ARBA00049396"/>
    </source>
</evidence>
<dbReference type="Gene3D" id="3.40.50.720">
    <property type="entry name" value="NAD(P)-binding Rossmann-like Domain"/>
    <property type="match status" value="1"/>
</dbReference>
<dbReference type="SUPFAM" id="SSF55347">
    <property type="entry name" value="Glyceraldehyde-3-phosphate dehydrogenase-like, C-terminal domain"/>
    <property type="match status" value="1"/>
</dbReference>
<dbReference type="InterPro" id="IPR023940">
    <property type="entry name" value="DHDPR_bac"/>
</dbReference>
<protein>
    <recommendedName>
        <fullName evidence="10 13">4-hydroxy-tetrahydrodipicolinate reductase</fullName>
        <shortName evidence="13">HTPA reductase</shortName>
        <ecNumber evidence="10 13">1.17.1.8</ecNumber>
    </recommendedName>
</protein>
<evidence type="ECO:0000256" key="10">
    <source>
        <dbReference type="ARBA" id="ARBA00038983"/>
    </source>
</evidence>
<dbReference type="InterPro" id="IPR036291">
    <property type="entry name" value="NAD(P)-bd_dom_sf"/>
</dbReference>
<dbReference type="PANTHER" id="PTHR20836:SF0">
    <property type="entry name" value="4-HYDROXY-TETRAHYDRODIPICOLINATE REDUCTASE 1, CHLOROPLASTIC-RELATED"/>
    <property type="match status" value="1"/>
</dbReference>
<comment type="caution">
    <text evidence="13">Was originally thought to be a dihydrodipicolinate reductase (DHDPR), catalyzing the conversion of dihydrodipicolinate to tetrahydrodipicolinate. However, it was shown in E.coli that the substrate of the enzymatic reaction is not dihydrodipicolinate (DHDP) but in fact (2S,4S)-4-hydroxy-2,3,4,5-tetrahydrodipicolinic acid (HTPA), the product released by the DapA-catalyzed reaction.</text>
</comment>
<comment type="subunit">
    <text evidence="13">Homotetramer.</text>
</comment>
<comment type="similarity">
    <text evidence="1 13">Belongs to the DapB family.</text>
</comment>
<feature type="binding site" evidence="13">
    <location>
        <begin position="11"/>
        <end position="16"/>
    </location>
    <ligand>
        <name>NAD(+)</name>
        <dbReference type="ChEBI" id="CHEBI:57540"/>
    </ligand>
</feature>
<reference evidence="16 17" key="1">
    <citation type="submission" date="2018-07" db="EMBL/GenBank/DDBJ databases">
        <title>Draft genome of the type strain Streptomyces armeniacus ATCC 15676.</title>
        <authorList>
            <person name="Labana P."/>
            <person name="Gosse J.T."/>
            <person name="Boddy C.N."/>
        </authorList>
    </citation>
    <scope>NUCLEOTIDE SEQUENCE [LARGE SCALE GENOMIC DNA]</scope>
    <source>
        <strain evidence="16 17">ATCC 15676</strain>
    </source>
</reference>
<dbReference type="NCBIfam" id="TIGR00036">
    <property type="entry name" value="dapB"/>
    <property type="match status" value="1"/>
</dbReference>
<evidence type="ECO:0000256" key="11">
    <source>
        <dbReference type="ARBA" id="ARBA00049080"/>
    </source>
</evidence>
<keyword evidence="6 13" id="KW-0560">Oxidoreductase</keyword>
<evidence type="ECO:0000259" key="14">
    <source>
        <dbReference type="Pfam" id="PF01113"/>
    </source>
</evidence>
<feature type="binding site" evidence="13">
    <location>
        <begin position="146"/>
        <end position="147"/>
    </location>
    <ligand>
        <name>(S)-2,3,4,5-tetrahydrodipicolinate</name>
        <dbReference type="ChEBI" id="CHEBI:16845"/>
    </ligand>
</feature>
<feature type="domain" description="Dihydrodipicolinate reductase C-terminal" evidence="15">
    <location>
        <begin position="112"/>
        <end position="248"/>
    </location>
</feature>
<dbReference type="EC" id="1.17.1.8" evidence="10 13"/>
<feature type="domain" description="Dihydrodipicolinate reductase N-terminal" evidence="14">
    <location>
        <begin position="5"/>
        <end position="109"/>
    </location>
</feature>
<dbReference type="Proteomes" id="UP000254425">
    <property type="component" value="Chromosome"/>
</dbReference>
<evidence type="ECO:0000256" key="1">
    <source>
        <dbReference type="ARBA" id="ARBA00006642"/>
    </source>
</evidence>
<comment type="catalytic activity">
    <reaction evidence="12 13">
        <text>(S)-2,3,4,5-tetrahydrodipicolinate + NAD(+) + H2O = (2S,4S)-4-hydroxy-2,3,4,5-tetrahydrodipicolinate + NADH + H(+)</text>
        <dbReference type="Rhea" id="RHEA:35323"/>
        <dbReference type="ChEBI" id="CHEBI:15377"/>
        <dbReference type="ChEBI" id="CHEBI:15378"/>
        <dbReference type="ChEBI" id="CHEBI:16845"/>
        <dbReference type="ChEBI" id="CHEBI:57540"/>
        <dbReference type="ChEBI" id="CHEBI:57945"/>
        <dbReference type="ChEBI" id="CHEBI:67139"/>
        <dbReference type="EC" id="1.17.1.8"/>
    </reaction>
</comment>
<feature type="binding site" evidence="13">
    <location>
        <position position="37"/>
    </location>
    <ligand>
        <name>NAD(+)</name>
        <dbReference type="ChEBI" id="CHEBI:57540"/>
    </ligand>
</feature>
<evidence type="ECO:0000256" key="13">
    <source>
        <dbReference type="HAMAP-Rule" id="MF_00102"/>
    </source>
</evidence>
<keyword evidence="2 13" id="KW-0963">Cytoplasm</keyword>
<evidence type="ECO:0000256" key="3">
    <source>
        <dbReference type="ARBA" id="ARBA00022605"/>
    </source>
</evidence>
<evidence type="ECO:0000313" key="16">
    <source>
        <dbReference type="EMBL" id="AXK35391.1"/>
    </source>
</evidence>
<keyword evidence="3 13" id="KW-0028">Amino-acid biosynthesis</keyword>
<dbReference type="HAMAP" id="MF_00102">
    <property type="entry name" value="DapB"/>
    <property type="match status" value="1"/>
</dbReference>
<dbReference type="GO" id="GO:0051287">
    <property type="term" value="F:NAD binding"/>
    <property type="evidence" value="ECO:0007669"/>
    <property type="project" value="UniProtKB-UniRule"/>
</dbReference>
<feature type="binding site" evidence="13">
    <location>
        <position position="137"/>
    </location>
    <ligand>
        <name>(S)-2,3,4,5-tetrahydrodipicolinate</name>
        <dbReference type="ChEBI" id="CHEBI:16845"/>
    </ligand>
</feature>
<comment type="subcellular location">
    <subcellularLocation>
        <location evidence="13">Cytoplasm</location>
    </subcellularLocation>
</comment>
<comment type="catalytic activity">
    <reaction evidence="11 13">
        <text>(S)-2,3,4,5-tetrahydrodipicolinate + NADP(+) + H2O = (2S,4S)-4-hydroxy-2,3,4,5-tetrahydrodipicolinate + NADPH + H(+)</text>
        <dbReference type="Rhea" id="RHEA:35331"/>
        <dbReference type="ChEBI" id="CHEBI:15377"/>
        <dbReference type="ChEBI" id="CHEBI:15378"/>
        <dbReference type="ChEBI" id="CHEBI:16845"/>
        <dbReference type="ChEBI" id="CHEBI:57783"/>
        <dbReference type="ChEBI" id="CHEBI:58349"/>
        <dbReference type="ChEBI" id="CHEBI:67139"/>
        <dbReference type="EC" id="1.17.1.8"/>
    </reaction>
</comment>
<evidence type="ECO:0000256" key="4">
    <source>
        <dbReference type="ARBA" id="ARBA00022857"/>
    </source>
</evidence>
<gene>
    <name evidence="13" type="primary">dapB</name>
    <name evidence="16" type="ORF">DVA86_24830</name>
</gene>
<feature type="binding site" evidence="13">
    <location>
        <position position="38"/>
    </location>
    <ligand>
        <name>NADP(+)</name>
        <dbReference type="ChEBI" id="CHEBI:58349"/>
    </ligand>
</feature>
<dbReference type="GO" id="GO:0050661">
    <property type="term" value="F:NADP binding"/>
    <property type="evidence" value="ECO:0007669"/>
    <property type="project" value="UniProtKB-UniRule"/>
</dbReference>
<keyword evidence="7 13" id="KW-0520">NAD</keyword>
<dbReference type="UniPathway" id="UPA00034">
    <property type="reaction ID" value="UER00018"/>
</dbReference>
<dbReference type="RefSeq" id="WP_208881528.1">
    <property type="nucleotide sequence ID" value="NZ_CP031320.1"/>
</dbReference>
<keyword evidence="5 13" id="KW-0220">Diaminopimelate biosynthesis</keyword>
<feature type="binding site" evidence="13">
    <location>
        <begin position="79"/>
        <end position="81"/>
    </location>
    <ligand>
        <name>NAD(+)</name>
        <dbReference type="ChEBI" id="CHEBI:57540"/>
    </ligand>
</feature>
<evidence type="ECO:0000256" key="5">
    <source>
        <dbReference type="ARBA" id="ARBA00022915"/>
    </source>
</evidence>
<dbReference type="PIRSF" id="PIRSF000161">
    <property type="entry name" value="DHPR"/>
    <property type="match status" value="1"/>
</dbReference>
<dbReference type="Pfam" id="PF05173">
    <property type="entry name" value="DapB_C"/>
    <property type="match status" value="1"/>
</dbReference>
<organism evidence="16 17">
    <name type="scientific">Streptomyces armeniacus</name>
    <dbReference type="NCBI Taxonomy" id="83291"/>
    <lineage>
        <taxon>Bacteria</taxon>
        <taxon>Bacillati</taxon>
        <taxon>Actinomycetota</taxon>
        <taxon>Actinomycetes</taxon>
        <taxon>Kitasatosporales</taxon>
        <taxon>Streptomycetaceae</taxon>
        <taxon>Streptomyces</taxon>
    </lineage>
</organism>
<comment type="function">
    <text evidence="13">Catalyzes the conversion of 4-hydroxy-tetrahydrodipicolinate (HTPA) to tetrahydrodipicolinate.</text>
</comment>
<proteinExistence type="inferred from homology"/>
<dbReference type="InterPro" id="IPR022664">
    <property type="entry name" value="DapB_N_CS"/>
</dbReference>
<dbReference type="GO" id="GO:0019877">
    <property type="term" value="P:diaminopimelate biosynthetic process"/>
    <property type="evidence" value="ECO:0007669"/>
    <property type="project" value="UniProtKB-UniRule"/>
</dbReference>
<feature type="active site" description="Proton donor" evidence="13">
    <location>
        <position position="140"/>
    </location>
</feature>
<sequence length="269" mass="28092">MSNRIRVAVLGAQGRMGSEAVRAVEAADDMELSAAVDRDDSLDALTRAGTQVAVDLTHPDAVLGNLEFCVRSGIHGVVGTTGWTDERLARVRGWLADSPETGVLIAPNFGIGAVLTMRFAQQAARFFESAEVVELHHPNKADAPSGTAVRTARLIAQARQDAGCAPQPDATSTALDGARGADVDGVPVHAVRLRGLVAHQEVLFGDEGEILTIRHDSMNRGSFMPGVLLGVRRIGTAPGLTVGLENFLFDEQGLSDEPEASGAPGAGDG</sequence>
<dbReference type="InterPro" id="IPR000846">
    <property type="entry name" value="DapB_N"/>
</dbReference>
<dbReference type="EMBL" id="CP031320">
    <property type="protein sequence ID" value="AXK35391.1"/>
    <property type="molecule type" value="Genomic_DNA"/>
</dbReference>
<name>A0A345XUS5_9ACTN</name>
<dbReference type="KEGG" id="sarm:DVA86_24830"/>
<evidence type="ECO:0000256" key="9">
    <source>
        <dbReference type="ARBA" id="ARBA00037922"/>
    </source>
</evidence>
<evidence type="ECO:0000256" key="8">
    <source>
        <dbReference type="ARBA" id="ARBA00023154"/>
    </source>
</evidence>
<dbReference type="Gene3D" id="3.30.360.10">
    <property type="entry name" value="Dihydrodipicolinate Reductase, domain 2"/>
    <property type="match status" value="1"/>
</dbReference>
<dbReference type="SUPFAM" id="SSF51735">
    <property type="entry name" value="NAD(P)-binding Rossmann-fold domains"/>
    <property type="match status" value="1"/>
</dbReference>
<feature type="active site" description="Proton donor/acceptor" evidence="13">
    <location>
        <position position="136"/>
    </location>
</feature>
<dbReference type="FunFam" id="3.30.360.10:FF:000009">
    <property type="entry name" value="4-hydroxy-tetrahydrodipicolinate reductase"/>
    <property type="match status" value="1"/>
</dbReference>
<keyword evidence="8 13" id="KW-0457">Lysine biosynthesis</keyword>
<keyword evidence="4 13" id="KW-0521">NADP</keyword>
<dbReference type="GO" id="GO:0005829">
    <property type="term" value="C:cytosol"/>
    <property type="evidence" value="ECO:0007669"/>
    <property type="project" value="TreeGrafter"/>
</dbReference>
<dbReference type="InterPro" id="IPR022663">
    <property type="entry name" value="DapB_C"/>
</dbReference>
<evidence type="ECO:0000256" key="6">
    <source>
        <dbReference type="ARBA" id="ARBA00023002"/>
    </source>
</evidence>
<comment type="pathway">
    <text evidence="9 13">Amino-acid biosynthesis; L-lysine biosynthesis via DAP pathway; (S)-tetrahydrodipicolinate from L-aspartate: step 4/4.</text>
</comment>
<dbReference type="AlphaFoldDB" id="A0A345XUS5"/>
<evidence type="ECO:0000256" key="7">
    <source>
        <dbReference type="ARBA" id="ARBA00023027"/>
    </source>
</evidence>
<dbReference type="GO" id="GO:0008839">
    <property type="term" value="F:4-hydroxy-tetrahydrodipicolinate reductase"/>
    <property type="evidence" value="ECO:0007669"/>
    <property type="project" value="UniProtKB-UniRule"/>
</dbReference>
<dbReference type="GO" id="GO:0009089">
    <property type="term" value="P:lysine biosynthetic process via diaminopimelate"/>
    <property type="evidence" value="ECO:0007669"/>
    <property type="project" value="UniProtKB-UniRule"/>
</dbReference>
<keyword evidence="17" id="KW-1185">Reference proteome</keyword>
<evidence type="ECO:0000256" key="2">
    <source>
        <dbReference type="ARBA" id="ARBA00022490"/>
    </source>
</evidence>
<accession>A0A345XUS5</accession>